<reference evidence="1" key="1">
    <citation type="submission" date="2020-08" db="EMBL/GenBank/DDBJ databases">
        <title>Multicomponent nature underlies the extraordinary mechanical properties of spider dragline silk.</title>
        <authorList>
            <person name="Kono N."/>
            <person name="Nakamura H."/>
            <person name="Mori M."/>
            <person name="Yoshida Y."/>
            <person name="Ohtoshi R."/>
            <person name="Malay A.D."/>
            <person name="Moran D.A.P."/>
            <person name="Tomita M."/>
            <person name="Numata K."/>
            <person name="Arakawa K."/>
        </authorList>
    </citation>
    <scope>NUCLEOTIDE SEQUENCE</scope>
</reference>
<dbReference type="EMBL" id="BMAV01006667">
    <property type="protein sequence ID" value="GFY48801.1"/>
    <property type="molecule type" value="Genomic_DNA"/>
</dbReference>
<gene>
    <name evidence="1" type="primary">NCL1_48983</name>
    <name evidence="1" type="ORF">TNIN_164891</name>
</gene>
<protein>
    <submittedName>
        <fullName evidence="1">Uncharacterized protein</fullName>
    </submittedName>
</protein>
<evidence type="ECO:0000313" key="2">
    <source>
        <dbReference type="Proteomes" id="UP000886998"/>
    </source>
</evidence>
<dbReference type="OrthoDB" id="10427867at2759"/>
<proteinExistence type="predicted"/>
<accession>A0A8X6X9P6</accession>
<sequence>MAEMFPPVSSRLLTLAKIRDSENEMVYITKMRNIIKNQVGSRHQYQYLRITSFEHVLVAPLERERQLETCLRYALSKVVKSNVLLENYRRFRGWRIIRTNRDGIPTHSPNPGDLVRRERNVELHLVTTFKHARRHSFDDDTWSISDLLQRQLWTNNRLHSFQLRNQEDYSSAWNNSIWRRVYANNYSYFYSSDADMTAYVMEQTRRTSPIRVLNEISMRERVGSFNQLGILEDFASPYYYVLPHQIERNNCKISREIQKVLNSETSTAFREDDNLFFFKSRLNVAKKEE</sequence>
<dbReference type="Proteomes" id="UP000886998">
    <property type="component" value="Unassembled WGS sequence"/>
</dbReference>
<keyword evidence="2" id="KW-1185">Reference proteome</keyword>
<comment type="caution">
    <text evidence="1">The sequence shown here is derived from an EMBL/GenBank/DDBJ whole genome shotgun (WGS) entry which is preliminary data.</text>
</comment>
<name>A0A8X6X9P6_9ARAC</name>
<dbReference type="AlphaFoldDB" id="A0A8X6X9P6"/>
<evidence type="ECO:0000313" key="1">
    <source>
        <dbReference type="EMBL" id="GFY48801.1"/>
    </source>
</evidence>
<organism evidence="1 2">
    <name type="scientific">Trichonephila inaurata madagascariensis</name>
    <dbReference type="NCBI Taxonomy" id="2747483"/>
    <lineage>
        <taxon>Eukaryota</taxon>
        <taxon>Metazoa</taxon>
        <taxon>Ecdysozoa</taxon>
        <taxon>Arthropoda</taxon>
        <taxon>Chelicerata</taxon>
        <taxon>Arachnida</taxon>
        <taxon>Araneae</taxon>
        <taxon>Araneomorphae</taxon>
        <taxon>Entelegynae</taxon>
        <taxon>Araneoidea</taxon>
        <taxon>Nephilidae</taxon>
        <taxon>Trichonephila</taxon>
        <taxon>Trichonephila inaurata</taxon>
    </lineage>
</organism>